<gene>
    <name evidence="1" type="ORF">QAD02_003057</name>
</gene>
<dbReference type="EMBL" id="CM056743">
    <property type="protein sequence ID" value="KAJ8671798.1"/>
    <property type="molecule type" value="Genomic_DNA"/>
</dbReference>
<protein>
    <submittedName>
        <fullName evidence="1">Uncharacterized protein</fullName>
    </submittedName>
</protein>
<proteinExistence type="predicted"/>
<evidence type="ECO:0000313" key="1">
    <source>
        <dbReference type="EMBL" id="KAJ8671798.1"/>
    </source>
</evidence>
<sequence length="141" mass="15983">MIVEDANKDEAAVPRQKKSPKARMSKLQMQIVNSYIQQHYNEVKDEWTPRDGRTEMQLWEEMASELSKAGTSVTRALTLDEWEKHVGNHIKRESCEPGDLYKNTKPCEMISLTKIPEKAAKRRRLCHQESSVTGAPGGGDG</sequence>
<organism evidence="1 2">
    <name type="scientific">Eretmocerus hayati</name>
    <dbReference type="NCBI Taxonomy" id="131215"/>
    <lineage>
        <taxon>Eukaryota</taxon>
        <taxon>Metazoa</taxon>
        <taxon>Ecdysozoa</taxon>
        <taxon>Arthropoda</taxon>
        <taxon>Hexapoda</taxon>
        <taxon>Insecta</taxon>
        <taxon>Pterygota</taxon>
        <taxon>Neoptera</taxon>
        <taxon>Endopterygota</taxon>
        <taxon>Hymenoptera</taxon>
        <taxon>Apocrita</taxon>
        <taxon>Proctotrupomorpha</taxon>
        <taxon>Chalcidoidea</taxon>
        <taxon>Aphelinidae</taxon>
        <taxon>Aphelininae</taxon>
        <taxon>Eretmocerus</taxon>
    </lineage>
</organism>
<name>A0ACC2NKR8_9HYME</name>
<keyword evidence="2" id="KW-1185">Reference proteome</keyword>
<evidence type="ECO:0000313" key="2">
    <source>
        <dbReference type="Proteomes" id="UP001239111"/>
    </source>
</evidence>
<comment type="caution">
    <text evidence="1">The sequence shown here is derived from an EMBL/GenBank/DDBJ whole genome shotgun (WGS) entry which is preliminary data.</text>
</comment>
<reference evidence="1" key="1">
    <citation type="submission" date="2023-04" db="EMBL/GenBank/DDBJ databases">
        <title>A chromosome-level genome assembly of the parasitoid wasp Eretmocerus hayati.</title>
        <authorList>
            <person name="Zhong Y."/>
            <person name="Liu S."/>
            <person name="Liu Y."/>
        </authorList>
    </citation>
    <scope>NUCLEOTIDE SEQUENCE</scope>
    <source>
        <strain evidence="1">ZJU_SS_LIU_2023</strain>
    </source>
</reference>
<dbReference type="Proteomes" id="UP001239111">
    <property type="component" value="Chromosome 3"/>
</dbReference>
<accession>A0ACC2NKR8</accession>